<sequence length="237" mass="27339">MPTLRDRISTVTNSRDLWDRFNLTAYYRNQVDNYAAFALVNYIRPFIQDLYTWFPTFDHISAPLSTPSPSAYVANGTSVALQLPQLQAETYRNIHAQFFKYFHLLEDEDMKKLEESQKKPLDSWNWSIPTVNNLVGAQHLTFKTKITPAVYQNYGAVVHRICFTDNSTAYDVNLLQFQLEEMMERLTFFCTRLQTDPNKILLVPRISVGSGNNGNGFSKVPFALRIVFHSMSGKPTY</sequence>
<gene>
    <name evidence="1" type="ORF">BCR34DRAFT_605311</name>
</gene>
<accession>A0A1Y1YZ58</accession>
<dbReference type="EMBL" id="MCFA01000149">
    <property type="protein sequence ID" value="ORY03226.1"/>
    <property type="molecule type" value="Genomic_DNA"/>
</dbReference>
<organism evidence="1 2">
    <name type="scientific">Clohesyomyces aquaticus</name>
    <dbReference type="NCBI Taxonomy" id="1231657"/>
    <lineage>
        <taxon>Eukaryota</taxon>
        <taxon>Fungi</taxon>
        <taxon>Dikarya</taxon>
        <taxon>Ascomycota</taxon>
        <taxon>Pezizomycotina</taxon>
        <taxon>Dothideomycetes</taxon>
        <taxon>Pleosporomycetidae</taxon>
        <taxon>Pleosporales</taxon>
        <taxon>Lindgomycetaceae</taxon>
        <taxon>Clohesyomyces</taxon>
    </lineage>
</organism>
<name>A0A1Y1YZ58_9PLEO</name>
<evidence type="ECO:0000313" key="2">
    <source>
        <dbReference type="Proteomes" id="UP000193144"/>
    </source>
</evidence>
<dbReference type="Proteomes" id="UP000193144">
    <property type="component" value="Unassembled WGS sequence"/>
</dbReference>
<protein>
    <submittedName>
        <fullName evidence="1">Uncharacterized protein</fullName>
    </submittedName>
</protein>
<keyword evidence="2" id="KW-1185">Reference proteome</keyword>
<comment type="caution">
    <text evidence="1">The sequence shown here is derived from an EMBL/GenBank/DDBJ whole genome shotgun (WGS) entry which is preliminary data.</text>
</comment>
<evidence type="ECO:0000313" key="1">
    <source>
        <dbReference type="EMBL" id="ORY03226.1"/>
    </source>
</evidence>
<reference evidence="1 2" key="1">
    <citation type="submission" date="2016-07" db="EMBL/GenBank/DDBJ databases">
        <title>Pervasive Adenine N6-methylation of Active Genes in Fungi.</title>
        <authorList>
            <consortium name="DOE Joint Genome Institute"/>
            <person name="Mondo S.J."/>
            <person name="Dannebaum R.O."/>
            <person name="Kuo R.C."/>
            <person name="Labutti K."/>
            <person name="Haridas S."/>
            <person name="Kuo A."/>
            <person name="Salamov A."/>
            <person name="Ahrendt S.R."/>
            <person name="Lipzen A."/>
            <person name="Sullivan W."/>
            <person name="Andreopoulos W.B."/>
            <person name="Clum A."/>
            <person name="Lindquist E."/>
            <person name="Daum C."/>
            <person name="Ramamoorthy G.K."/>
            <person name="Gryganskyi A."/>
            <person name="Culley D."/>
            <person name="Magnuson J.K."/>
            <person name="James T.Y."/>
            <person name="O'Malley M.A."/>
            <person name="Stajich J.E."/>
            <person name="Spatafora J.W."/>
            <person name="Visel A."/>
            <person name="Grigoriev I.V."/>
        </authorList>
    </citation>
    <scope>NUCLEOTIDE SEQUENCE [LARGE SCALE GENOMIC DNA]</scope>
    <source>
        <strain evidence="1 2">CBS 115471</strain>
    </source>
</reference>
<dbReference type="AlphaFoldDB" id="A0A1Y1YZ58"/>
<proteinExistence type="predicted"/>